<evidence type="ECO:0000256" key="1">
    <source>
        <dbReference type="SAM" id="MobiDB-lite"/>
    </source>
</evidence>
<dbReference type="InterPro" id="IPR016151">
    <property type="entry name" value="DNA_mismatch_repair_MutS_N"/>
</dbReference>
<dbReference type="InterPro" id="IPR007696">
    <property type="entry name" value="DNA_mismatch_repair_MutS_core"/>
</dbReference>
<dbReference type="Proteomes" id="UP001302329">
    <property type="component" value="Unassembled WGS sequence"/>
</dbReference>
<proteinExistence type="predicted"/>
<comment type="caution">
    <text evidence="5">The sequence shown here is derived from an EMBL/GenBank/DDBJ whole genome shotgun (WGS) entry which is preliminary data.</text>
</comment>
<dbReference type="PANTHER" id="PTHR11361">
    <property type="entry name" value="DNA MISMATCH REPAIR PROTEIN MUTS FAMILY MEMBER"/>
    <property type="match status" value="1"/>
</dbReference>
<organism evidence="5 6">
    <name type="scientific">Cyanobium gracile UHCC 0281</name>
    <dbReference type="NCBI Taxonomy" id="3110309"/>
    <lineage>
        <taxon>Bacteria</taxon>
        <taxon>Bacillati</taxon>
        <taxon>Cyanobacteriota</taxon>
        <taxon>Cyanophyceae</taxon>
        <taxon>Synechococcales</taxon>
        <taxon>Prochlorococcaceae</taxon>
        <taxon>Cyanobium</taxon>
    </lineage>
</organism>
<dbReference type="PANTHER" id="PTHR11361:SF34">
    <property type="entry name" value="DNA MISMATCH REPAIR PROTEIN MSH1, MITOCHONDRIAL"/>
    <property type="match status" value="1"/>
</dbReference>
<feature type="compositionally biased region" description="Polar residues" evidence="1">
    <location>
        <begin position="1"/>
        <end position="10"/>
    </location>
</feature>
<protein>
    <submittedName>
        <fullName evidence="5">DNA mismatch repair protein MutS</fullName>
    </submittedName>
</protein>
<dbReference type="Gene3D" id="3.30.420.110">
    <property type="entry name" value="MutS, connector domain"/>
    <property type="match status" value="1"/>
</dbReference>
<dbReference type="Pfam" id="PF01624">
    <property type="entry name" value="MutS_I"/>
    <property type="match status" value="1"/>
</dbReference>
<dbReference type="InterPro" id="IPR007695">
    <property type="entry name" value="DNA_mismatch_repair_MutS-lik_N"/>
</dbReference>
<dbReference type="SUPFAM" id="SSF55271">
    <property type="entry name" value="DNA repair protein MutS, domain I"/>
    <property type="match status" value="1"/>
</dbReference>
<feature type="non-terminal residue" evidence="5">
    <location>
        <position position="457"/>
    </location>
</feature>
<evidence type="ECO:0000313" key="6">
    <source>
        <dbReference type="Proteomes" id="UP001302329"/>
    </source>
</evidence>
<evidence type="ECO:0000259" key="4">
    <source>
        <dbReference type="Pfam" id="PF05192"/>
    </source>
</evidence>
<gene>
    <name evidence="5" type="ORF">VB739_08890</name>
</gene>
<dbReference type="EMBL" id="JAYGHY010000024">
    <property type="protein sequence ID" value="MEA5442665.1"/>
    <property type="molecule type" value="Genomic_DNA"/>
</dbReference>
<dbReference type="InterPro" id="IPR036678">
    <property type="entry name" value="MutS_con_dom_sf"/>
</dbReference>
<name>A0ABU5SVX1_9CYAN</name>
<feature type="region of interest" description="Disordered" evidence="1">
    <location>
        <begin position="1"/>
        <end position="83"/>
    </location>
</feature>
<feature type="domain" description="DNA mismatch repair protein MutS-like N-terminal" evidence="2">
    <location>
        <begin position="93"/>
        <end position="205"/>
    </location>
</feature>
<dbReference type="Pfam" id="PF05192">
    <property type="entry name" value="MutS_III"/>
    <property type="match status" value="1"/>
</dbReference>
<sequence>MARDVQQQLPLSDDASLQGDLFGGEVAPAPEPEGEGGLDEQTLLADASARPRARRRPSVPKPAEPERGGEPPEPDGDLPRWHHHSLVDPAALTPVLRHYVELKAAHPDRVLLYRLGDFFEFFFEDAILLSRLLELTLTGKDAGKALGRVPMAGIPHHAAERYCADLVRRGLSVALCDQLEATPAKGALLRRGITRVLTPGTVLEEGMLAARRNNWLCAVVLDGDGSHAGRWGLAVADVSTGEFRVTERGGSGSLHQELLQLEPAEVVWPGLGDAPAWCPEGLRLTPLARTPFEATEAAALLRRRFRLASLDGLGLGEAPLALRAAGGLLAYLDTTQPEPEPAPATESAAAIPLERPRLWHAGDQLVLDAQTRRNLELTRTQLGGALQGSLLWALDRTATAMGGRCLRRWIEAPLVDRAAIQERQEAVSELVEQRPLRLGLRRLLRPMGDLERLAGRA</sequence>
<evidence type="ECO:0000259" key="2">
    <source>
        <dbReference type="Pfam" id="PF01624"/>
    </source>
</evidence>
<dbReference type="Gene3D" id="3.40.1170.10">
    <property type="entry name" value="DNA repair protein MutS, domain I"/>
    <property type="match status" value="1"/>
</dbReference>
<feature type="domain" description="DNA mismatch repair protein MutS core" evidence="4">
    <location>
        <begin position="370"/>
        <end position="456"/>
    </location>
</feature>
<dbReference type="SUPFAM" id="SSF53150">
    <property type="entry name" value="DNA repair protein MutS, domain II"/>
    <property type="match status" value="1"/>
</dbReference>
<dbReference type="InterPro" id="IPR036187">
    <property type="entry name" value="DNA_mismatch_repair_MutS_sf"/>
</dbReference>
<reference evidence="5 6" key="1">
    <citation type="submission" date="2023-12" db="EMBL/GenBank/DDBJ databases">
        <title>Baltic Sea Cyanobacteria.</title>
        <authorList>
            <person name="Delbaje E."/>
            <person name="Fewer D.P."/>
            <person name="Shishido T.K."/>
        </authorList>
    </citation>
    <scope>NUCLEOTIDE SEQUENCE [LARGE SCALE GENOMIC DNA]</scope>
    <source>
        <strain evidence="5 6">UHCC 0281</strain>
    </source>
</reference>
<dbReference type="Gene3D" id="1.10.1420.10">
    <property type="match status" value="1"/>
</dbReference>
<accession>A0ABU5SVX1</accession>
<dbReference type="InterPro" id="IPR045076">
    <property type="entry name" value="MutS"/>
</dbReference>
<evidence type="ECO:0000259" key="3">
    <source>
        <dbReference type="Pfam" id="PF05188"/>
    </source>
</evidence>
<keyword evidence="6" id="KW-1185">Reference proteome</keyword>
<evidence type="ECO:0000313" key="5">
    <source>
        <dbReference type="EMBL" id="MEA5442665.1"/>
    </source>
</evidence>
<dbReference type="SUPFAM" id="SSF48334">
    <property type="entry name" value="DNA repair protein MutS, domain III"/>
    <property type="match status" value="1"/>
</dbReference>
<feature type="domain" description="DNA mismatch repair protein MutS connector" evidence="3">
    <location>
        <begin position="214"/>
        <end position="338"/>
    </location>
</feature>
<dbReference type="Pfam" id="PF05188">
    <property type="entry name" value="MutS_II"/>
    <property type="match status" value="1"/>
</dbReference>
<dbReference type="InterPro" id="IPR007860">
    <property type="entry name" value="DNA_mmatch_repair_MutS_con_dom"/>
</dbReference>